<keyword evidence="4" id="KW-1185">Reference proteome</keyword>
<keyword evidence="1" id="KW-0808">Transferase</keyword>
<dbReference type="Pfam" id="PF10294">
    <property type="entry name" value="Methyltransf_16"/>
    <property type="match status" value="1"/>
</dbReference>
<dbReference type="InParanoid" id="A0A4W3JCN2"/>
<dbReference type="PANTHER" id="PTHR14614">
    <property type="entry name" value="HEPATOCELLULAR CARCINOMA-ASSOCIATED ANTIGEN"/>
    <property type="match status" value="1"/>
</dbReference>
<sequence>PISHFHPISLNTLTYQKSISTLKMWMHPTSTALTLCEYFEREKISFAGKKVIELGSGSGIVGILAVLLGGDVTFTDRTFILKQIEHNIVANIPSSCKGSAKVCALSWGEDQTKFLSEYDVILGSDIVYCLSSYPSLLKTLLHLSQPETTIYIAWQMWPRNTYNIFFRDMLPKHFHLQLVDENINEYIYVYKLTKKQSFVGDQPADSVDVVVV</sequence>
<dbReference type="GO" id="GO:0005829">
    <property type="term" value="C:cytosol"/>
    <property type="evidence" value="ECO:0007669"/>
    <property type="project" value="TreeGrafter"/>
</dbReference>
<dbReference type="Ensembl" id="ENSCMIT00000041699.1">
    <property type="protein sequence ID" value="ENSCMIP00000041119.1"/>
    <property type="gene ID" value="ENSCMIG00000017138.1"/>
</dbReference>
<dbReference type="Proteomes" id="UP000314986">
    <property type="component" value="Unassembled WGS sequence"/>
</dbReference>
<keyword evidence="2" id="KW-0949">S-adenosyl-L-methionine</keyword>
<dbReference type="InterPro" id="IPR029063">
    <property type="entry name" value="SAM-dependent_MTases_sf"/>
</dbReference>
<dbReference type="AlphaFoldDB" id="A0A4W3JCN2"/>
<evidence type="ECO:0000256" key="1">
    <source>
        <dbReference type="ARBA" id="ARBA00022603"/>
    </source>
</evidence>
<dbReference type="GO" id="GO:0032259">
    <property type="term" value="P:methylation"/>
    <property type="evidence" value="ECO:0007669"/>
    <property type="project" value="UniProtKB-KW"/>
</dbReference>
<reference evidence="4" key="3">
    <citation type="journal article" date="2014" name="Nature">
        <title>Elephant shark genome provides unique insights into gnathostome evolution.</title>
        <authorList>
            <consortium name="International Elephant Shark Genome Sequencing Consortium"/>
            <person name="Venkatesh B."/>
            <person name="Lee A.P."/>
            <person name="Ravi V."/>
            <person name="Maurya A.K."/>
            <person name="Lian M.M."/>
            <person name="Swann J.B."/>
            <person name="Ohta Y."/>
            <person name="Flajnik M.F."/>
            <person name="Sutoh Y."/>
            <person name="Kasahara M."/>
            <person name="Hoon S."/>
            <person name="Gangu V."/>
            <person name="Roy S.W."/>
            <person name="Irimia M."/>
            <person name="Korzh V."/>
            <person name="Kondrychyn I."/>
            <person name="Lim Z.W."/>
            <person name="Tay B.H."/>
            <person name="Tohari S."/>
            <person name="Kong K.W."/>
            <person name="Ho S."/>
            <person name="Lorente-Galdos B."/>
            <person name="Quilez J."/>
            <person name="Marques-Bonet T."/>
            <person name="Raney B.J."/>
            <person name="Ingham P.W."/>
            <person name="Tay A."/>
            <person name="Hillier L.W."/>
            <person name="Minx P."/>
            <person name="Boehm T."/>
            <person name="Wilson R.K."/>
            <person name="Brenner S."/>
            <person name="Warren W.C."/>
        </authorList>
    </citation>
    <scope>NUCLEOTIDE SEQUENCE [LARGE SCALE GENOMIC DNA]</scope>
</reference>
<accession>A0A4W3JCN2</accession>
<dbReference type="GO" id="GO:0008168">
    <property type="term" value="F:methyltransferase activity"/>
    <property type="evidence" value="ECO:0007669"/>
    <property type="project" value="UniProtKB-KW"/>
</dbReference>
<reference evidence="4" key="2">
    <citation type="journal article" date="2007" name="PLoS Biol.">
        <title>Survey sequencing and comparative analysis of the elephant shark (Callorhinchus milii) genome.</title>
        <authorList>
            <person name="Venkatesh B."/>
            <person name="Kirkness E.F."/>
            <person name="Loh Y.H."/>
            <person name="Halpern A.L."/>
            <person name="Lee A.P."/>
            <person name="Johnson J."/>
            <person name="Dandona N."/>
            <person name="Viswanathan L.D."/>
            <person name="Tay A."/>
            <person name="Venter J.C."/>
            <person name="Strausberg R.L."/>
            <person name="Brenner S."/>
        </authorList>
    </citation>
    <scope>NUCLEOTIDE SEQUENCE [LARGE SCALE GENOMIC DNA]</scope>
</reference>
<evidence type="ECO:0000313" key="4">
    <source>
        <dbReference type="Proteomes" id="UP000314986"/>
    </source>
</evidence>
<reference evidence="4" key="1">
    <citation type="journal article" date="2006" name="Science">
        <title>Ancient noncoding elements conserved in the human genome.</title>
        <authorList>
            <person name="Venkatesh B."/>
            <person name="Kirkness E.F."/>
            <person name="Loh Y.H."/>
            <person name="Halpern A.L."/>
            <person name="Lee A.P."/>
            <person name="Johnson J."/>
            <person name="Dandona N."/>
            <person name="Viswanathan L.D."/>
            <person name="Tay A."/>
            <person name="Venter J.C."/>
            <person name="Strausberg R.L."/>
            <person name="Brenner S."/>
        </authorList>
    </citation>
    <scope>NUCLEOTIDE SEQUENCE [LARGE SCALE GENOMIC DNA]</scope>
</reference>
<dbReference type="InterPro" id="IPR019410">
    <property type="entry name" value="Methyltransf_16"/>
</dbReference>
<evidence type="ECO:0000313" key="3">
    <source>
        <dbReference type="Ensembl" id="ENSCMIP00000041119.1"/>
    </source>
</evidence>
<name>A0A4W3JCN2_CALMI</name>
<protein>
    <submittedName>
        <fullName evidence="3">Uncharacterized protein</fullName>
    </submittedName>
</protein>
<proteinExistence type="predicted"/>
<reference evidence="3" key="4">
    <citation type="submission" date="2025-08" db="UniProtKB">
        <authorList>
            <consortium name="Ensembl"/>
        </authorList>
    </citation>
    <scope>IDENTIFICATION</scope>
</reference>
<dbReference type="STRING" id="7868.ENSCMIP00000041119"/>
<dbReference type="SUPFAM" id="SSF53335">
    <property type="entry name" value="S-adenosyl-L-methionine-dependent methyltransferases"/>
    <property type="match status" value="1"/>
</dbReference>
<dbReference type="Gene3D" id="3.40.50.150">
    <property type="entry name" value="Vaccinia Virus protein VP39"/>
    <property type="match status" value="1"/>
</dbReference>
<dbReference type="GeneTree" id="ENSGT00940000161297"/>
<reference evidence="3" key="5">
    <citation type="submission" date="2025-09" db="UniProtKB">
        <authorList>
            <consortium name="Ensembl"/>
        </authorList>
    </citation>
    <scope>IDENTIFICATION</scope>
</reference>
<keyword evidence="1" id="KW-0489">Methyltransferase</keyword>
<organism evidence="3 4">
    <name type="scientific">Callorhinchus milii</name>
    <name type="common">Ghost shark</name>
    <dbReference type="NCBI Taxonomy" id="7868"/>
    <lineage>
        <taxon>Eukaryota</taxon>
        <taxon>Metazoa</taxon>
        <taxon>Chordata</taxon>
        <taxon>Craniata</taxon>
        <taxon>Vertebrata</taxon>
        <taxon>Chondrichthyes</taxon>
        <taxon>Holocephali</taxon>
        <taxon>Chimaeriformes</taxon>
        <taxon>Callorhinchidae</taxon>
        <taxon>Callorhinchus</taxon>
    </lineage>
</organism>
<dbReference type="PANTHER" id="PTHR14614:SF5">
    <property type="entry name" value="EEF1A LYSINE METHYLTRANSFERASE 3"/>
    <property type="match status" value="1"/>
</dbReference>
<evidence type="ECO:0000256" key="2">
    <source>
        <dbReference type="ARBA" id="ARBA00022691"/>
    </source>
</evidence>
<dbReference type="GO" id="GO:0032991">
    <property type="term" value="C:protein-containing complex"/>
    <property type="evidence" value="ECO:0007669"/>
    <property type="project" value="TreeGrafter"/>
</dbReference>